<evidence type="ECO:0000313" key="7">
    <source>
        <dbReference type="EMBL" id="EFN56156.1"/>
    </source>
</evidence>
<keyword evidence="2" id="KW-0964">Secreted</keyword>
<dbReference type="InterPro" id="IPR003582">
    <property type="entry name" value="ShKT_dom"/>
</dbReference>
<dbReference type="KEGG" id="cvr:CHLNCDRAFT_144838"/>
<dbReference type="SMART" id="SM00209">
    <property type="entry name" value="TSP1"/>
    <property type="match status" value="2"/>
</dbReference>
<keyword evidence="4" id="KW-0677">Repeat</keyword>
<gene>
    <name evidence="7" type="ORF">CHLNCDRAFT_144838</name>
</gene>
<dbReference type="Proteomes" id="UP000008141">
    <property type="component" value="Unassembled WGS sequence"/>
</dbReference>
<dbReference type="EMBL" id="GL433842">
    <property type="protein sequence ID" value="EFN56156.1"/>
    <property type="molecule type" value="Genomic_DNA"/>
</dbReference>
<dbReference type="eggNOG" id="KOG3538">
    <property type="taxonomic scope" value="Eukaryota"/>
</dbReference>
<dbReference type="PANTHER" id="PTHR22953">
    <property type="entry name" value="ACID PHOSPHATASE RELATED"/>
    <property type="match status" value="1"/>
</dbReference>
<accession>E1ZD45</accession>
<protein>
    <recommendedName>
        <fullName evidence="6">ShKT domain-containing protein</fullName>
    </recommendedName>
</protein>
<dbReference type="RefSeq" id="XP_005848258.1">
    <property type="nucleotide sequence ID" value="XM_005848196.1"/>
</dbReference>
<reference evidence="7 8" key="1">
    <citation type="journal article" date="2010" name="Plant Cell">
        <title>The Chlorella variabilis NC64A genome reveals adaptation to photosymbiosis, coevolution with viruses, and cryptic sex.</title>
        <authorList>
            <person name="Blanc G."/>
            <person name="Duncan G."/>
            <person name="Agarkova I."/>
            <person name="Borodovsky M."/>
            <person name="Gurnon J."/>
            <person name="Kuo A."/>
            <person name="Lindquist E."/>
            <person name="Lucas S."/>
            <person name="Pangilinan J."/>
            <person name="Polle J."/>
            <person name="Salamov A."/>
            <person name="Terry A."/>
            <person name="Yamada T."/>
            <person name="Dunigan D.D."/>
            <person name="Grigoriev I.V."/>
            <person name="Claverie J.M."/>
            <person name="Van Etten J.L."/>
        </authorList>
    </citation>
    <scope>NUCLEOTIDE SEQUENCE [LARGE SCALE GENOMIC DNA]</scope>
    <source>
        <strain evidence="7 8">NC64A</strain>
    </source>
</reference>
<name>E1ZD45_CHLVA</name>
<dbReference type="Pfam" id="PF14008">
    <property type="entry name" value="Metallophos_C"/>
    <property type="match status" value="1"/>
</dbReference>
<keyword evidence="3" id="KW-0732">Signal</keyword>
<evidence type="ECO:0000313" key="8">
    <source>
        <dbReference type="Proteomes" id="UP000008141"/>
    </source>
</evidence>
<feature type="compositionally biased region" description="Pro residues" evidence="5">
    <location>
        <begin position="438"/>
        <end position="452"/>
    </location>
</feature>
<dbReference type="InParanoid" id="E1ZD45"/>
<dbReference type="InterPro" id="IPR039331">
    <property type="entry name" value="PAPs-like"/>
</dbReference>
<dbReference type="SMART" id="SM00254">
    <property type="entry name" value="ShKT"/>
    <property type="match status" value="2"/>
</dbReference>
<dbReference type="PANTHER" id="PTHR22953:SF153">
    <property type="entry name" value="PURPLE ACID PHOSPHATASE"/>
    <property type="match status" value="1"/>
</dbReference>
<feature type="compositionally biased region" description="Pro residues" evidence="5">
    <location>
        <begin position="460"/>
        <end position="479"/>
    </location>
</feature>
<dbReference type="STRING" id="554065.E1ZD45"/>
<dbReference type="GeneID" id="17355573"/>
<dbReference type="InterPro" id="IPR029052">
    <property type="entry name" value="Metallo-depent_PP-like"/>
</dbReference>
<dbReference type="PROSITE" id="PS50092">
    <property type="entry name" value="TSP1"/>
    <property type="match status" value="1"/>
</dbReference>
<organism evidence="8">
    <name type="scientific">Chlorella variabilis</name>
    <name type="common">Green alga</name>
    <dbReference type="NCBI Taxonomy" id="554065"/>
    <lineage>
        <taxon>Eukaryota</taxon>
        <taxon>Viridiplantae</taxon>
        <taxon>Chlorophyta</taxon>
        <taxon>core chlorophytes</taxon>
        <taxon>Trebouxiophyceae</taxon>
        <taxon>Chlorellales</taxon>
        <taxon>Chlorellaceae</taxon>
        <taxon>Chlorella clade</taxon>
        <taxon>Chlorella</taxon>
    </lineage>
</organism>
<dbReference type="Gene3D" id="3.60.21.10">
    <property type="match status" value="1"/>
</dbReference>
<feature type="region of interest" description="Disordered" evidence="5">
    <location>
        <begin position="381"/>
        <end position="538"/>
    </location>
</feature>
<dbReference type="Gene3D" id="2.20.100.10">
    <property type="entry name" value="Thrombospondin type-1 (TSP1) repeat"/>
    <property type="match status" value="1"/>
</dbReference>
<dbReference type="OrthoDB" id="45007at2759"/>
<dbReference type="GO" id="GO:0003993">
    <property type="term" value="F:acid phosphatase activity"/>
    <property type="evidence" value="ECO:0007669"/>
    <property type="project" value="InterPro"/>
</dbReference>
<evidence type="ECO:0000256" key="3">
    <source>
        <dbReference type="ARBA" id="ARBA00022729"/>
    </source>
</evidence>
<evidence type="ECO:0000256" key="4">
    <source>
        <dbReference type="ARBA" id="ARBA00022737"/>
    </source>
</evidence>
<comment type="subcellular location">
    <subcellularLocation>
        <location evidence="1">Secreted</location>
    </subcellularLocation>
</comment>
<evidence type="ECO:0000259" key="6">
    <source>
        <dbReference type="PROSITE" id="PS51670"/>
    </source>
</evidence>
<evidence type="ECO:0000256" key="2">
    <source>
        <dbReference type="ARBA" id="ARBA00022525"/>
    </source>
</evidence>
<dbReference type="Pfam" id="PF19030">
    <property type="entry name" value="TSP1_ADAMTS"/>
    <property type="match status" value="1"/>
</dbReference>
<dbReference type="SUPFAM" id="SSF82895">
    <property type="entry name" value="TSP-1 type 1 repeat"/>
    <property type="match status" value="1"/>
</dbReference>
<dbReference type="PROSITE" id="PS51670">
    <property type="entry name" value="SHKT"/>
    <property type="match status" value="1"/>
</dbReference>
<feature type="domain" description="ShKT" evidence="6">
    <location>
        <begin position="342"/>
        <end position="377"/>
    </location>
</feature>
<sequence length="861" mass="85593">MYTTIGDGGNVEGLYKAFINTPPIDAFCSNTSLFELPEYQPTPRAETVITLQDGAFCPSKQPAWSAFRQPSFGHGTLELLSDSVAVWRWHRNTDDGPVAADEATIIRGFDRALLLAAALLATVAAAQPAAALPASGGTSQATVDALAMALLPNPFVVQSVGGTAPPAQESKLLPFCAVLLVDDPTVCSAPSPAGEFARSLCPACAPTPGRALLAEAAANGTQAPTVRCSQAADKSDLCAFFLEQAEGACSTAGFLTVFMSMQCEKTCGHCVPEAAADPASPPPAPLPPTATTCLKEPDTGAACGFFFSTLPNPCSPDTAGDSFIGSYVSPQPAPAAGFGGGCMDISTSSFACANVLKQSLCDQPWAAAFCPLSCGYCEPAAPTPSPAPPTEEPQPAPDSPAAPAPPVEELSPVPEPQPTPSESPTTPATPVEELSPSPALPDSPPPTDPPASPAEESPAAPLPESPAPPSDSPAATPPPAEEEPQQPAASPAPTGGYGTPAEPGDGGEYGTPPAEPGSYGQPGAYPSPPPSPATGTGTQALHSQCAALGLLLPAGTSTCRSLYSLATCSAEQPSCLGAHWSAGEWGPCSAACGGGSQERPVTCVADAEPVAESACAGLPRPAPQRVCNSSPCHARTWLLSGWSACGASATRTRSAACLTELGQAADDCLGSPATVESCATTPPPLPASSCASGIVAKSGACCPAGASLDAAGECCPAAVDVCGVCGGTGTTVDASGACCPGPLDATGACCASGAIDECGVCDGDGTSCLIAFSLSIAGLGNASAGSQLLYTAQRSVAVLLGIPQLALRAASLNKTSGPGTATLAMSLLPPSPSHTLSSVLAKLQGGSAGGLGIRRRRRPAP</sequence>
<keyword evidence="8" id="KW-1185">Reference proteome</keyword>
<dbReference type="InterPro" id="IPR000884">
    <property type="entry name" value="TSP1_rpt"/>
</dbReference>
<feature type="compositionally biased region" description="Pro residues" evidence="5">
    <location>
        <begin position="381"/>
        <end position="406"/>
    </location>
</feature>
<dbReference type="GO" id="GO:0005576">
    <property type="term" value="C:extracellular region"/>
    <property type="evidence" value="ECO:0007669"/>
    <property type="project" value="UniProtKB-SubCell"/>
</dbReference>
<feature type="compositionally biased region" description="Low complexity" evidence="5">
    <location>
        <begin position="485"/>
        <end position="494"/>
    </location>
</feature>
<dbReference type="InterPro" id="IPR025733">
    <property type="entry name" value="PAPs_C"/>
</dbReference>
<evidence type="ECO:0000256" key="5">
    <source>
        <dbReference type="SAM" id="MobiDB-lite"/>
    </source>
</evidence>
<dbReference type="Pfam" id="PF01549">
    <property type="entry name" value="ShK"/>
    <property type="match status" value="2"/>
</dbReference>
<evidence type="ECO:0000256" key="1">
    <source>
        <dbReference type="ARBA" id="ARBA00004613"/>
    </source>
</evidence>
<feature type="compositionally biased region" description="Low complexity" evidence="5">
    <location>
        <begin position="422"/>
        <end position="437"/>
    </location>
</feature>
<dbReference type="InterPro" id="IPR036383">
    <property type="entry name" value="TSP1_rpt_sf"/>
</dbReference>
<dbReference type="PRINTS" id="PR01217">
    <property type="entry name" value="PRICHEXTENSN"/>
</dbReference>
<proteinExistence type="predicted"/>
<dbReference type="AlphaFoldDB" id="E1ZD45"/>
<dbReference type="eggNOG" id="KOG1378">
    <property type="taxonomic scope" value="Eukaryota"/>
</dbReference>
<dbReference type="FunFam" id="2.20.100.10:FF:000005">
    <property type="entry name" value="ADAM metallopeptidase with thrombospondin type 1 motif 9"/>
    <property type="match status" value="1"/>
</dbReference>